<proteinExistence type="inferred from homology"/>
<dbReference type="UniPathway" id="UPA00074">
    <property type="reaction ID" value="UER00942"/>
</dbReference>
<dbReference type="Pfam" id="PF17769">
    <property type="entry name" value="PurK_C"/>
    <property type="match status" value="1"/>
</dbReference>
<evidence type="ECO:0000313" key="8">
    <source>
        <dbReference type="EMBL" id="TCK90546.1"/>
    </source>
</evidence>
<dbReference type="GO" id="GO:0004638">
    <property type="term" value="F:phosphoribosylaminoimidazole carboxylase activity"/>
    <property type="evidence" value="ECO:0007669"/>
    <property type="project" value="InterPro"/>
</dbReference>
<keyword evidence="4 5" id="KW-0067">ATP-binding</keyword>
<evidence type="ECO:0000256" key="5">
    <source>
        <dbReference type="HAMAP-Rule" id="MF_01928"/>
    </source>
</evidence>
<feature type="binding site" evidence="5">
    <location>
        <position position="103"/>
    </location>
    <ligand>
        <name>ATP</name>
        <dbReference type="ChEBI" id="CHEBI:30616"/>
    </ligand>
</feature>
<feature type="domain" description="ATP-grasp" evidence="7">
    <location>
        <begin position="107"/>
        <end position="295"/>
    </location>
</feature>
<evidence type="ECO:0000256" key="6">
    <source>
        <dbReference type="RuleBase" id="RU361200"/>
    </source>
</evidence>
<keyword evidence="9" id="KW-1185">Reference proteome</keyword>
<feature type="binding site" evidence="5">
    <location>
        <position position="188"/>
    </location>
    <ligand>
        <name>ATP</name>
        <dbReference type="ChEBI" id="CHEBI:30616"/>
    </ligand>
</feature>
<keyword evidence="2 5" id="KW-0547">Nucleotide-binding</keyword>
<keyword evidence="1 5" id="KW-0436">Ligase</keyword>
<accession>A0A4R1MDK4</accession>
<dbReference type="InterPro" id="IPR011054">
    <property type="entry name" value="Rudment_hybrid_motif"/>
</dbReference>
<evidence type="ECO:0000256" key="4">
    <source>
        <dbReference type="ARBA" id="ARBA00022840"/>
    </source>
</evidence>
<dbReference type="RefSeq" id="WP_243117049.1">
    <property type="nucleotide sequence ID" value="NZ_SMGQ01000015.1"/>
</dbReference>
<dbReference type="InterPro" id="IPR003135">
    <property type="entry name" value="ATP-grasp_carboxylate-amine"/>
</dbReference>
<comment type="subunit">
    <text evidence="5 6">Homodimer.</text>
</comment>
<dbReference type="InterPro" id="IPR005875">
    <property type="entry name" value="PurK"/>
</dbReference>
<feature type="binding site" evidence="5">
    <location>
        <begin position="265"/>
        <end position="266"/>
    </location>
    <ligand>
        <name>ATP</name>
        <dbReference type="ChEBI" id="CHEBI:30616"/>
    </ligand>
</feature>
<evidence type="ECO:0000256" key="2">
    <source>
        <dbReference type="ARBA" id="ARBA00022741"/>
    </source>
</evidence>
<sequence>MKMTKIGIIGGGQLGKMMILDGKRLGYYFVILDPSNHCPAHSIADEHIVADFDSIDAFFELAKKVDVITYEFEHINVKALEALEKEGYKVYPTAQTLASIQNKYEQKKWLQEAGIPVPKFTSIDSILDLHPDQLPFKLPVVLKTCTGGYDGKGNYIIKTSEDIETAYKTLGAGKVPLMVEEFIPFEKEISILACNDQKGNSIVFPIAENWHANSILDETIVPARLDQKTSQKAIEIADEVAKHVSSCGMLCIEMFVSKEGNVLVNEIAPRPHNSGHYTIEGCYTSQFEQHVRAIVGLPFGDTTLKQPTVMKNIIGETNIHHDIEVEGLQEALEEGQVKVHLYEKTSVSIGRKMGHITVGDETVEKALKKARKAHQKISFF</sequence>
<dbReference type="PANTHER" id="PTHR11609">
    <property type="entry name" value="PURINE BIOSYNTHESIS PROTEIN 6/7, PUR6/7"/>
    <property type="match status" value="1"/>
</dbReference>
<evidence type="ECO:0000256" key="1">
    <source>
        <dbReference type="ARBA" id="ARBA00022598"/>
    </source>
</evidence>
<reference evidence="8 9" key="1">
    <citation type="submission" date="2019-03" db="EMBL/GenBank/DDBJ databases">
        <title>Genomic Encyclopedia of Type Strains, Phase IV (KMG-IV): sequencing the most valuable type-strain genomes for metagenomic binning, comparative biology and taxonomic classification.</title>
        <authorList>
            <person name="Goeker M."/>
        </authorList>
    </citation>
    <scope>NUCLEOTIDE SEQUENCE [LARGE SCALE GENOMIC DNA]</scope>
    <source>
        <strain evidence="8 9">DSM 24176</strain>
    </source>
</reference>
<evidence type="ECO:0000259" key="7">
    <source>
        <dbReference type="PROSITE" id="PS50975"/>
    </source>
</evidence>
<comment type="similarity">
    <text evidence="5 6">Belongs to the PurK/PurT family.</text>
</comment>
<evidence type="ECO:0000256" key="3">
    <source>
        <dbReference type="ARBA" id="ARBA00022755"/>
    </source>
</evidence>
<dbReference type="GO" id="GO:0046872">
    <property type="term" value="F:metal ion binding"/>
    <property type="evidence" value="ECO:0007669"/>
    <property type="project" value="InterPro"/>
</dbReference>
<dbReference type="Gene3D" id="3.30.1490.20">
    <property type="entry name" value="ATP-grasp fold, A domain"/>
    <property type="match status" value="1"/>
</dbReference>
<dbReference type="Pfam" id="PF02222">
    <property type="entry name" value="ATP-grasp"/>
    <property type="match status" value="1"/>
</dbReference>
<dbReference type="Gene3D" id="3.40.50.20">
    <property type="match status" value="1"/>
</dbReference>
<dbReference type="SUPFAM" id="SSF52440">
    <property type="entry name" value="PreATP-grasp domain"/>
    <property type="match status" value="1"/>
</dbReference>
<protein>
    <recommendedName>
        <fullName evidence="5 6">N5-carboxyaminoimidazole ribonucleotide synthase</fullName>
        <shortName evidence="5 6">N5-CAIR synthase</shortName>
        <ecNumber evidence="5 6">6.3.4.18</ecNumber>
    </recommendedName>
    <alternativeName>
        <fullName evidence="5 6">5-(carboxyamino)imidazole ribonucleotide synthetase</fullName>
    </alternativeName>
</protein>
<feature type="binding site" evidence="5">
    <location>
        <position position="143"/>
    </location>
    <ligand>
        <name>ATP</name>
        <dbReference type="ChEBI" id="CHEBI:30616"/>
    </ligand>
</feature>
<dbReference type="GO" id="GO:0006189">
    <property type="term" value="P:'de novo' IMP biosynthetic process"/>
    <property type="evidence" value="ECO:0007669"/>
    <property type="project" value="UniProtKB-UniRule"/>
</dbReference>
<dbReference type="GO" id="GO:0005829">
    <property type="term" value="C:cytosol"/>
    <property type="evidence" value="ECO:0007669"/>
    <property type="project" value="TreeGrafter"/>
</dbReference>
<organism evidence="8 9">
    <name type="scientific">Natranaerovirga hydrolytica</name>
    <dbReference type="NCBI Taxonomy" id="680378"/>
    <lineage>
        <taxon>Bacteria</taxon>
        <taxon>Bacillati</taxon>
        <taxon>Bacillota</taxon>
        <taxon>Clostridia</taxon>
        <taxon>Lachnospirales</taxon>
        <taxon>Natranaerovirgaceae</taxon>
        <taxon>Natranaerovirga</taxon>
    </lineage>
</organism>
<dbReference type="Pfam" id="PF22660">
    <property type="entry name" value="RS_preATP-grasp-like"/>
    <property type="match status" value="1"/>
</dbReference>
<dbReference type="PROSITE" id="PS50975">
    <property type="entry name" value="ATP_GRASP"/>
    <property type="match status" value="1"/>
</dbReference>
<dbReference type="Proteomes" id="UP000294545">
    <property type="component" value="Unassembled WGS sequence"/>
</dbReference>
<dbReference type="SUPFAM" id="SSF56059">
    <property type="entry name" value="Glutathione synthetase ATP-binding domain-like"/>
    <property type="match status" value="1"/>
</dbReference>
<dbReference type="NCBIfam" id="NF004679">
    <property type="entry name" value="PRK06019.1-5"/>
    <property type="match status" value="1"/>
</dbReference>
<comment type="function">
    <text evidence="6">Catalyzes the ATP-dependent conversion of 5-aminoimidazole ribonucleotide (AIR) and HCO(3)- to N5-carboxyaminoimidazole ribonucleotide (N5-CAIR).</text>
</comment>
<dbReference type="NCBIfam" id="NF004675">
    <property type="entry name" value="PRK06019.1-1"/>
    <property type="match status" value="1"/>
</dbReference>
<dbReference type="InterPro" id="IPR011761">
    <property type="entry name" value="ATP-grasp"/>
</dbReference>
<dbReference type="NCBIfam" id="TIGR01161">
    <property type="entry name" value="purK"/>
    <property type="match status" value="1"/>
</dbReference>
<dbReference type="HAMAP" id="MF_01928">
    <property type="entry name" value="PurK"/>
    <property type="match status" value="1"/>
</dbReference>
<dbReference type="InterPro" id="IPR054350">
    <property type="entry name" value="PurT/PurK_preATP-grasp"/>
</dbReference>
<dbReference type="GO" id="GO:0005524">
    <property type="term" value="F:ATP binding"/>
    <property type="evidence" value="ECO:0007669"/>
    <property type="project" value="UniProtKB-UniRule"/>
</dbReference>
<comment type="caution">
    <text evidence="5">Lacks conserved residue(s) required for the propagation of feature annotation.</text>
</comment>
<dbReference type="SUPFAM" id="SSF51246">
    <property type="entry name" value="Rudiment single hybrid motif"/>
    <property type="match status" value="1"/>
</dbReference>
<dbReference type="InterPro" id="IPR040686">
    <property type="entry name" value="PurK_C"/>
</dbReference>
<feature type="binding site" evidence="5">
    <location>
        <position position="211"/>
    </location>
    <ligand>
        <name>ATP</name>
        <dbReference type="ChEBI" id="CHEBI:30616"/>
    </ligand>
</feature>
<feature type="binding site" evidence="5">
    <location>
        <begin position="180"/>
        <end position="183"/>
    </location>
    <ligand>
        <name>ATP</name>
        <dbReference type="ChEBI" id="CHEBI:30616"/>
    </ligand>
</feature>
<dbReference type="InterPro" id="IPR016185">
    <property type="entry name" value="PreATP-grasp_dom_sf"/>
</dbReference>
<comment type="pathway">
    <text evidence="5 6">Purine metabolism; IMP biosynthesis via de novo pathway; 5-amino-1-(5-phospho-D-ribosyl)imidazole-4-carboxylate from 5-amino-1-(5-phospho-D-ribosyl)imidazole (N5-CAIR route): step 1/2.</text>
</comment>
<gene>
    <name evidence="5 6" type="primary">purK</name>
    <name evidence="8" type="ORF">EDC19_2315</name>
</gene>
<comment type="catalytic activity">
    <reaction evidence="5 6">
        <text>5-amino-1-(5-phospho-beta-D-ribosyl)imidazole + hydrogencarbonate + ATP = 5-carboxyamino-1-(5-phospho-D-ribosyl)imidazole + ADP + phosphate + 2 H(+)</text>
        <dbReference type="Rhea" id="RHEA:19317"/>
        <dbReference type="ChEBI" id="CHEBI:15378"/>
        <dbReference type="ChEBI" id="CHEBI:17544"/>
        <dbReference type="ChEBI" id="CHEBI:30616"/>
        <dbReference type="ChEBI" id="CHEBI:43474"/>
        <dbReference type="ChEBI" id="CHEBI:58730"/>
        <dbReference type="ChEBI" id="CHEBI:137981"/>
        <dbReference type="ChEBI" id="CHEBI:456216"/>
        <dbReference type="EC" id="6.3.4.18"/>
    </reaction>
</comment>
<dbReference type="EMBL" id="SMGQ01000015">
    <property type="protein sequence ID" value="TCK90546.1"/>
    <property type="molecule type" value="Genomic_DNA"/>
</dbReference>
<dbReference type="PANTHER" id="PTHR11609:SF5">
    <property type="entry name" value="PHOSPHORIBOSYLAMINOIMIDAZOLE CARBOXYLASE"/>
    <property type="match status" value="1"/>
</dbReference>
<dbReference type="GO" id="GO:0034028">
    <property type="term" value="F:5-(carboxyamino)imidazole ribonucleotide synthase activity"/>
    <property type="evidence" value="ECO:0007669"/>
    <property type="project" value="UniProtKB-UniRule"/>
</dbReference>
<evidence type="ECO:0000313" key="9">
    <source>
        <dbReference type="Proteomes" id="UP000294545"/>
    </source>
</evidence>
<dbReference type="AlphaFoldDB" id="A0A4R1MDK4"/>
<comment type="caution">
    <text evidence="8">The sequence shown here is derived from an EMBL/GenBank/DDBJ whole genome shotgun (WGS) entry which is preliminary data.</text>
</comment>
<dbReference type="EC" id="6.3.4.18" evidence="5 6"/>
<keyword evidence="3 5" id="KW-0658">Purine biosynthesis</keyword>
<dbReference type="InterPro" id="IPR013815">
    <property type="entry name" value="ATP_grasp_subdomain_1"/>
</dbReference>
<comment type="function">
    <text evidence="5">Catalyzes the ATP-dependent conversion of 5-aminoimidazole ribonucleotide (AIR) and HCO(3)(-) to N5-carboxyaminoimidazole ribonucleotide (N5-CAIR).</text>
</comment>
<dbReference type="FunFam" id="3.30.1490.20:FF:000015">
    <property type="entry name" value="N5-carboxyaminoimidazole ribonucleotide synthase"/>
    <property type="match status" value="1"/>
</dbReference>
<dbReference type="Gene3D" id="3.30.470.20">
    <property type="entry name" value="ATP-grasp fold, B domain"/>
    <property type="match status" value="1"/>
</dbReference>
<name>A0A4R1MDK4_9FIRM</name>